<evidence type="ECO:0000256" key="1">
    <source>
        <dbReference type="SAM" id="SignalP"/>
    </source>
</evidence>
<accession>A0A0L8H501</accession>
<gene>
    <name evidence="3" type="ORF">OCBIM_22022580mg</name>
</gene>
<feature type="chain" id="PRO_5005583475" description="Helitron helicase-like domain-containing protein" evidence="1">
    <location>
        <begin position="28"/>
        <end position="307"/>
    </location>
</feature>
<dbReference type="Pfam" id="PF14214">
    <property type="entry name" value="Helitron_like_N"/>
    <property type="match status" value="1"/>
</dbReference>
<dbReference type="EMBL" id="KQ419265">
    <property type="protein sequence ID" value="KOF84129.1"/>
    <property type="molecule type" value="Genomic_DNA"/>
</dbReference>
<feature type="non-terminal residue" evidence="3">
    <location>
        <position position="1"/>
    </location>
</feature>
<dbReference type="OrthoDB" id="6128111at2759"/>
<reference evidence="3" key="1">
    <citation type="submission" date="2015-07" db="EMBL/GenBank/DDBJ databases">
        <title>MeaNS - Measles Nucleotide Surveillance Program.</title>
        <authorList>
            <person name="Tran T."/>
            <person name="Druce J."/>
        </authorList>
    </citation>
    <scope>NUCLEOTIDE SEQUENCE</scope>
    <source>
        <strain evidence="3">UCB-OBI-ISO-001</strain>
        <tissue evidence="3">Gonad</tissue>
    </source>
</reference>
<organism evidence="3">
    <name type="scientific">Octopus bimaculoides</name>
    <name type="common">California two-spotted octopus</name>
    <dbReference type="NCBI Taxonomy" id="37653"/>
    <lineage>
        <taxon>Eukaryota</taxon>
        <taxon>Metazoa</taxon>
        <taxon>Spiralia</taxon>
        <taxon>Lophotrochozoa</taxon>
        <taxon>Mollusca</taxon>
        <taxon>Cephalopoda</taxon>
        <taxon>Coleoidea</taxon>
        <taxon>Octopodiformes</taxon>
        <taxon>Octopoda</taxon>
        <taxon>Incirrata</taxon>
        <taxon>Octopodidae</taxon>
        <taxon>Octopus</taxon>
    </lineage>
</organism>
<feature type="signal peptide" evidence="1">
    <location>
        <begin position="1"/>
        <end position="27"/>
    </location>
</feature>
<proteinExistence type="predicted"/>
<dbReference type="AlphaFoldDB" id="A0A0L8H501"/>
<dbReference type="PANTHER" id="PTHR45786">
    <property type="entry name" value="DNA BINDING PROTEIN-LIKE"/>
    <property type="match status" value="1"/>
</dbReference>
<name>A0A0L8H501_OCTBM</name>
<sequence>LQRARKKRRLTWIQTLLLLLLPGLQRASNKRPIDWLKTLRLLLLPDLPNGWNKANQTSPLLRHPKLFHFAVDMAAKMESERLCFIRLNQKKLRSDSYIHLRDGISNDANPRNIGKICILPSTYPGAEALYRHKRTQDAMTFTRHYERPDLFITFTCNLKWVELVTKIDPILIDDIITAEIPNPTVDRQLYDIVKAHMVHDFLHQAHLLNPSINVQYNDLIYNRVLLEIEDTVLNMGGSALAVYGLPSTNRERPNTLSSDLLHETCYNVDKLAQYITNNEPKLLPDQKFTYNSVINSVRDKAGGDFLP</sequence>
<keyword evidence="1" id="KW-0732">Signal</keyword>
<dbReference type="PANTHER" id="PTHR45786:SF74">
    <property type="entry name" value="ATP-DEPENDENT DNA HELICASE"/>
    <property type="match status" value="1"/>
</dbReference>
<evidence type="ECO:0000259" key="2">
    <source>
        <dbReference type="Pfam" id="PF14214"/>
    </source>
</evidence>
<protein>
    <recommendedName>
        <fullName evidence="2">Helitron helicase-like domain-containing protein</fullName>
    </recommendedName>
</protein>
<dbReference type="STRING" id="37653.A0A0L8H501"/>
<dbReference type="InterPro" id="IPR025476">
    <property type="entry name" value="Helitron_helicase-like"/>
</dbReference>
<evidence type="ECO:0000313" key="3">
    <source>
        <dbReference type="EMBL" id="KOF84129.1"/>
    </source>
</evidence>
<feature type="domain" description="Helitron helicase-like" evidence="2">
    <location>
        <begin position="54"/>
        <end position="167"/>
    </location>
</feature>